<evidence type="ECO:0000259" key="2">
    <source>
        <dbReference type="Pfam" id="PF01592"/>
    </source>
</evidence>
<dbReference type="CDD" id="cd06664">
    <property type="entry name" value="IscU_like"/>
    <property type="match status" value="1"/>
</dbReference>
<comment type="similarity">
    <text evidence="1">Belongs to the NifU family.</text>
</comment>
<dbReference type="Gene3D" id="3.90.1010.10">
    <property type="match status" value="1"/>
</dbReference>
<dbReference type="PANTHER" id="PTHR10093">
    <property type="entry name" value="IRON-SULFUR CLUSTER ASSEMBLY ENZYME NIFU HOMOLOG"/>
    <property type="match status" value="1"/>
</dbReference>
<sequence length="151" mass="16085">MSLADMRSLYQAVVLDHAAHPRHKGELSDYNAASTVHNPSCGDTIKLFLQIDQDKITAASFTGSGCTISQASASLLTEAVIGKTTAQCLAMAKAFSNLATGQEADQKSIALLGDSAIMTTVMQFPARIKCATISWWALDEAIIKMKGHPND</sequence>
<feature type="domain" description="NIF system FeS cluster assembly NifU N-terminal" evidence="2">
    <location>
        <begin position="10"/>
        <end position="130"/>
    </location>
</feature>
<dbReference type="Proteomes" id="UP000677218">
    <property type="component" value="Unassembled WGS sequence"/>
</dbReference>
<comment type="caution">
    <text evidence="3">The sequence shown here is derived from an EMBL/GenBank/DDBJ whole genome shotgun (WGS) entry which is preliminary data.</text>
</comment>
<gene>
    <name evidence="3" type="primary">nifU</name>
    <name evidence="3" type="ORF">LCB40_06200</name>
</gene>
<dbReference type="EMBL" id="BMAY01000003">
    <property type="protein sequence ID" value="GFZ26740.1"/>
    <property type="molecule type" value="Genomic_DNA"/>
</dbReference>
<protein>
    <submittedName>
        <fullName evidence="3">Nitrogen fixation protein NifU</fullName>
    </submittedName>
</protein>
<evidence type="ECO:0000256" key="1">
    <source>
        <dbReference type="ARBA" id="ARBA00006420"/>
    </source>
</evidence>
<dbReference type="SUPFAM" id="SSF82649">
    <property type="entry name" value="SufE/NifU"/>
    <property type="match status" value="1"/>
</dbReference>
<organism evidence="3 4">
    <name type="scientific">Lactobacillus corticis</name>
    <dbReference type="NCBI Taxonomy" id="2201249"/>
    <lineage>
        <taxon>Bacteria</taxon>
        <taxon>Bacillati</taxon>
        <taxon>Bacillota</taxon>
        <taxon>Bacilli</taxon>
        <taxon>Lactobacillales</taxon>
        <taxon>Lactobacillaceae</taxon>
        <taxon>Lactobacillus</taxon>
    </lineage>
</organism>
<dbReference type="GO" id="GO:0005506">
    <property type="term" value="F:iron ion binding"/>
    <property type="evidence" value="ECO:0007669"/>
    <property type="project" value="InterPro"/>
</dbReference>
<reference evidence="3" key="1">
    <citation type="submission" date="2020-08" db="EMBL/GenBank/DDBJ databases">
        <title>Taxonomic study for Lactobacillus species isolated from hardwood bark.</title>
        <authorList>
            <person name="Tohno M."/>
            <person name="Tanizawa Y."/>
        </authorList>
    </citation>
    <scope>NUCLEOTIDE SEQUENCE</scope>
    <source>
        <strain evidence="3">B40</strain>
    </source>
</reference>
<accession>A0A916QJY9</accession>
<dbReference type="InterPro" id="IPR002871">
    <property type="entry name" value="NIF_FeS_clus_asmbl_NifU_N"/>
</dbReference>
<dbReference type="FunFam" id="3.90.1010.10:FF:000002">
    <property type="entry name" value="Iron-sulfur cluster assembly scaffold protein NifU"/>
    <property type="match status" value="1"/>
</dbReference>
<keyword evidence="4" id="KW-1185">Reference proteome</keyword>
<evidence type="ECO:0000313" key="3">
    <source>
        <dbReference type="EMBL" id="GFZ26740.1"/>
    </source>
</evidence>
<dbReference type="GO" id="GO:0051536">
    <property type="term" value="F:iron-sulfur cluster binding"/>
    <property type="evidence" value="ECO:0007669"/>
    <property type="project" value="InterPro"/>
</dbReference>
<dbReference type="GO" id="GO:0016226">
    <property type="term" value="P:iron-sulfur cluster assembly"/>
    <property type="evidence" value="ECO:0007669"/>
    <property type="project" value="InterPro"/>
</dbReference>
<proteinExistence type="inferred from homology"/>
<name>A0A916QJY9_9LACO</name>
<evidence type="ECO:0000313" key="4">
    <source>
        <dbReference type="Proteomes" id="UP000677218"/>
    </source>
</evidence>
<dbReference type="NCBIfam" id="TIGR01994">
    <property type="entry name" value="SUF_scaf_2"/>
    <property type="match status" value="1"/>
</dbReference>
<dbReference type="Pfam" id="PF01592">
    <property type="entry name" value="NifU_N"/>
    <property type="match status" value="1"/>
</dbReference>
<dbReference type="AlphaFoldDB" id="A0A916QJY9"/>
<dbReference type="RefSeq" id="WP_212780430.1">
    <property type="nucleotide sequence ID" value="NZ_BMAY01000003.1"/>
</dbReference>